<sequence length="139" mass="14175">MPHDSTPASEPVLLSLSVPSAGPSDLVDGLVRPPSANPQAPVLDLTLPDERIAEFLVGVAHSDTGFVAATGSGERAVAIVAATVAALCGENIRTALTSPDTEFLRGLSAPAVQALREVLLAVETEQVESVTAALRVLTA</sequence>
<dbReference type="EMBL" id="NGAF01000002">
    <property type="protein sequence ID" value="OXR46532.1"/>
    <property type="molecule type" value="Genomic_DNA"/>
</dbReference>
<accession>A0A231HCI3</accession>
<reference evidence="1 2" key="1">
    <citation type="submission" date="2017-07" db="EMBL/GenBank/DDBJ databases">
        <title>First draft Genome Sequence of Nocardia cerradoensis isolated from human infection.</title>
        <authorList>
            <person name="Carrasco G."/>
        </authorList>
    </citation>
    <scope>NUCLEOTIDE SEQUENCE [LARGE SCALE GENOMIC DNA]</scope>
    <source>
        <strain evidence="1 2">CNM20130759</strain>
    </source>
</reference>
<organism evidence="1 2">
    <name type="scientific">Nocardia cerradoensis</name>
    <dbReference type="NCBI Taxonomy" id="85688"/>
    <lineage>
        <taxon>Bacteria</taxon>
        <taxon>Bacillati</taxon>
        <taxon>Actinomycetota</taxon>
        <taxon>Actinomycetes</taxon>
        <taxon>Mycobacteriales</taxon>
        <taxon>Nocardiaceae</taxon>
        <taxon>Nocardia</taxon>
    </lineage>
</organism>
<comment type="caution">
    <text evidence="1">The sequence shown here is derived from an EMBL/GenBank/DDBJ whole genome shotgun (WGS) entry which is preliminary data.</text>
</comment>
<evidence type="ECO:0000313" key="2">
    <source>
        <dbReference type="Proteomes" id="UP000215506"/>
    </source>
</evidence>
<dbReference type="Proteomes" id="UP000215506">
    <property type="component" value="Unassembled WGS sequence"/>
</dbReference>
<keyword evidence="2" id="KW-1185">Reference proteome</keyword>
<evidence type="ECO:0000313" key="1">
    <source>
        <dbReference type="EMBL" id="OXR46532.1"/>
    </source>
</evidence>
<protein>
    <submittedName>
        <fullName evidence="1">Uncharacterized protein</fullName>
    </submittedName>
</protein>
<dbReference type="AlphaFoldDB" id="A0A231HCI3"/>
<gene>
    <name evidence="1" type="ORF">B7C42_01502</name>
</gene>
<dbReference type="RefSeq" id="WP_039775133.1">
    <property type="nucleotide sequence ID" value="NZ_JAAXOR010000005.1"/>
</dbReference>
<name>A0A231HCI3_9NOCA</name>
<proteinExistence type="predicted"/>